<dbReference type="GO" id="GO:0004497">
    <property type="term" value="F:monooxygenase activity"/>
    <property type="evidence" value="ECO:0007669"/>
    <property type="project" value="UniProtKB-KW"/>
</dbReference>
<organism evidence="9 10">
    <name type="scientific">Mycena pura</name>
    <dbReference type="NCBI Taxonomy" id="153505"/>
    <lineage>
        <taxon>Eukaryota</taxon>
        <taxon>Fungi</taxon>
        <taxon>Dikarya</taxon>
        <taxon>Basidiomycota</taxon>
        <taxon>Agaricomycotina</taxon>
        <taxon>Agaricomycetes</taxon>
        <taxon>Agaricomycetidae</taxon>
        <taxon>Agaricales</taxon>
        <taxon>Marasmiineae</taxon>
        <taxon>Mycenaceae</taxon>
        <taxon>Mycena</taxon>
    </lineage>
</organism>
<evidence type="ECO:0000256" key="3">
    <source>
        <dbReference type="ARBA" id="ARBA00022617"/>
    </source>
</evidence>
<evidence type="ECO:0000256" key="7">
    <source>
        <dbReference type="ARBA" id="ARBA00023033"/>
    </source>
</evidence>
<dbReference type="GO" id="GO:0005506">
    <property type="term" value="F:iron ion binding"/>
    <property type="evidence" value="ECO:0007669"/>
    <property type="project" value="InterPro"/>
</dbReference>
<sequence>MQGLSLQHLTVAAIALLGGVYIVRSRAAIRGRRPPGPSGLPLLGNVLQVPGQHLATYFRGLCEEYGGFVSLNLAGFPVFLIGDIKLAKDVLDKRSAKFSSRPSVPYVRDHVDPANILWAIREHSENHFIARKLTAGLMGAVRAGKTEPLQQFEALLNINHLLNDARTFEVA</sequence>
<dbReference type="AlphaFoldDB" id="A0AAD6YNM6"/>
<dbReference type="InterPro" id="IPR001128">
    <property type="entry name" value="Cyt_P450"/>
</dbReference>
<keyword evidence="10" id="KW-1185">Reference proteome</keyword>
<evidence type="ECO:0000256" key="8">
    <source>
        <dbReference type="SAM" id="Phobius"/>
    </source>
</evidence>
<evidence type="ECO:0000256" key="1">
    <source>
        <dbReference type="ARBA" id="ARBA00001971"/>
    </source>
</evidence>
<gene>
    <name evidence="9" type="ORF">GGX14DRAFT_694236</name>
</gene>
<keyword evidence="8" id="KW-0472">Membrane</keyword>
<comment type="caution">
    <text evidence="9">The sequence shown here is derived from an EMBL/GenBank/DDBJ whole genome shotgun (WGS) entry which is preliminary data.</text>
</comment>
<evidence type="ECO:0000313" key="9">
    <source>
        <dbReference type="EMBL" id="KAJ7224637.1"/>
    </source>
</evidence>
<feature type="transmembrane region" description="Helical" evidence="8">
    <location>
        <begin position="6"/>
        <end position="23"/>
    </location>
</feature>
<dbReference type="GO" id="GO:0016705">
    <property type="term" value="F:oxidoreductase activity, acting on paired donors, with incorporation or reduction of molecular oxygen"/>
    <property type="evidence" value="ECO:0007669"/>
    <property type="project" value="InterPro"/>
</dbReference>
<dbReference type="GO" id="GO:0020037">
    <property type="term" value="F:heme binding"/>
    <property type="evidence" value="ECO:0007669"/>
    <property type="project" value="InterPro"/>
</dbReference>
<evidence type="ECO:0000256" key="5">
    <source>
        <dbReference type="ARBA" id="ARBA00023002"/>
    </source>
</evidence>
<protein>
    <submittedName>
        <fullName evidence="9">Cytochrome P450</fullName>
    </submittedName>
</protein>
<dbReference type="PANTHER" id="PTHR46300">
    <property type="entry name" value="P450, PUTATIVE (EUROFUNG)-RELATED-RELATED"/>
    <property type="match status" value="1"/>
</dbReference>
<dbReference type="Gene3D" id="1.10.630.10">
    <property type="entry name" value="Cytochrome P450"/>
    <property type="match status" value="1"/>
</dbReference>
<evidence type="ECO:0000256" key="4">
    <source>
        <dbReference type="ARBA" id="ARBA00022723"/>
    </source>
</evidence>
<keyword evidence="8" id="KW-0812">Transmembrane</keyword>
<comment type="cofactor">
    <cofactor evidence="1">
        <name>heme</name>
        <dbReference type="ChEBI" id="CHEBI:30413"/>
    </cofactor>
</comment>
<keyword evidence="3" id="KW-0349">Heme</keyword>
<dbReference type="EMBL" id="JARJCW010000005">
    <property type="protein sequence ID" value="KAJ7224637.1"/>
    <property type="molecule type" value="Genomic_DNA"/>
</dbReference>
<dbReference type="InterPro" id="IPR050364">
    <property type="entry name" value="Cytochrome_P450_fung"/>
</dbReference>
<dbReference type="Proteomes" id="UP001219525">
    <property type="component" value="Unassembled WGS sequence"/>
</dbReference>
<keyword evidence="8" id="KW-1133">Transmembrane helix</keyword>
<keyword evidence="5" id="KW-0560">Oxidoreductase</keyword>
<keyword evidence="4" id="KW-0479">Metal-binding</keyword>
<accession>A0AAD6YNM6</accession>
<evidence type="ECO:0000256" key="6">
    <source>
        <dbReference type="ARBA" id="ARBA00023004"/>
    </source>
</evidence>
<dbReference type="Pfam" id="PF00067">
    <property type="entry name" value="p450"/>
    <property type="match status" value="1"/>
</dbReference>
<dbReference type="SUPFAM" id="SSF48264">
    <property type="entry name" value="Cytochrome P450"/>
    <property type="match status" value="1"/>
</dbReference>
<name>A0AAD6YNM6_9AGAR</name>
<dbReference type="InterPro" id="IPR036396">
    <property type="entry name" value="Cyt_P450_sf"/>
</dbReference>
<comment type="similarity">
    <text evidence="2">Belongs to the cytochrome P450 family.</text>
</comment>
<evidence type="ECO:0000256" key="2">
    <source>
        <dbReference type="ARBA" id="ARBA00010617"/>
    </source>
</evidence>
<reference evidence="9" key="1">
    <citation type="submission" date="2023-03" db="EMBL/GenBank/DDBJ databases">
        <title>Massive genome expansion in bonnet fungi (Mycena s.s.) driven by repeated elements and novel gene families across ecological guilds.</title>
        <authorList>
            <consortium name="Lawrence Berkeley National Laboratory"/>
            <person name="Harder C.B."/>
            <person name="Miyauchi S."/>
            <person name="Viragh M."/>
            <person name="Kuo A."/>
            <person name="Thoen E."/>
            <person name="Andreopoulos B."/>
            <person name="Lu D."/>
            <person name="Skrede I."/>
            <person name="Drula E."/>
            <person name="Henrissat B."/>
            <person name="Morin E."/>
            <person name="Kohler A."/>
            <person name="Barry K."/>
            <person name="LaButti K."/>
            <person name="Morin E."/>
            <person name="Salamov A."/>
            <person name="Lipzen A."/>
            <person name="Mereny Z."/>
            <person name="Hegedus B."/>
            <person name="Baldrian P."/>
            <person name="Stursova M."/>
            <person name="Weitz H."/>
            <person name="Taylor A."/>
            <person name="Grigoriev I.V."/>
            <person name="Nagy L.G."/>
            <person name="Martin F."/>
            <person name="Kauserud H."/>
        </authorList>
    </citation>
    <scope>NUCLEOTIDE SEQUENCE</scope>
    <source>
        <strain evidence="9">9144</strain>
    </source>
</reference>
<keyword evidence="7" id="KW-0503">Monooxygenase</keyword>
<dbReference type="PANTHER" id="PTHR46300:SF8">
    <property type="entry name" value="CYTOCHROME P450 2E1"/>
    <property type="match status" value="1"/>
</dbReference>
<evidence type="ECO:0000313" key="10">
    <source>
        <dbReference type="Proteomes" id="UP001219525"/>
    </source>
</evidence>
<keyword evidence="6" id="KW-0408">Iron</keyword>
<proteinExistence type="inferred from homology"/>